<comment type="subunit">
    <text evidence="3">Homotetramer.</text>
</comment>
<name>A8ZYI1_DESOH</name>
<dbReference type="Pfam" id="PF00441">
    <property type="entry name" value="Acyl-CoA_dh_1"/>
    <property type="match status" value="2"/>
</dbReference>
<dbReference type="Gene3D" id="2.40.110.10">
    <property type="entry name" value="Butyryl-CoA Dehydrogenase, subunit A, domain 2"/>
    <property type="match status" value="1"/>
</dbReference>
<sequence length="502" mass="56378">MLRRSEIKTLLKEQPAFDDISNCMRGAARFPNRALLKEVREIVALARKFNREVVVPHVLELDRKKQEDHDFLPWDIVKKANEWGFFTMWLPRFFGGHGYNYHSLFFFLEEIASECVAISNLIGVHYLGACAIFCVWNIRVANEIFRDVAKGEKTGVPCLLTAATTEPGAGTDCEEPELLDRGTIACHAKKVEGGYRISGTKIFISNGHLSTWHNVVCYEDPARPSATAVVCLVKTGSPGFSFGRQENKMGQLGCPASELILKDCFVPDRYVSMAPQQVAGLKGDHSDKTRKVLSHFFATSRLGVAAFGTGVARGAFEKAASFAATTRVNGKPLINHEWCQSLLAEMYKNAASARLCYIEGAYANAADGMTRPLYVKPLFYLFKYLPFDWAENLVSRMMSRNSVTWLFRKIQLDWQSEDQRFRAAGWGAIAKFIATDAGMKNSHLAVELMGQAGIRHDREAEKFLRDAKLLQVYEGTNQLNRVNAFEAFVGRHHPGVRVYEHE</sequence>
<dbReference type="InterPro" id="IPR046373">
    <property type="entry name" value="Acyl-CoA_Oxase/DH_mid-dom_sf"/>
</dbReference>
<evidence type="ECO:0000256" key="3">
    <source>
        <dbReference type="ARBA" id="ARBA00011881"/>
    </source>
</evidence>
<dbReference type="InterPro" id="IPR013786">
    <property type="entry name" value="AcylCoA_DH/ox_N"/>
</dbReference>
<evidence type="ECO:0000259" key="8">
    <source>
        <dbReference type="Pfam" id="PF02770"/>
    </source>
</evidence>
<dbReference type="GO" id="GO:0050660">
    <property type="term" value="F:flavin adenine dinucleotide binding"/>
    <property type="evidence" value="ECO:0007669"/>
    <property type="project" value="InterPro"/>
</dbReference>
<dbReference type="KEGG" id="dol:Dole_2903"/>
<comment type="cofactor">
    <cofactor evidence="1 6">
        <name>FAD</name>
        <dbReference type="ChEBI" id="CHEBI:57692"/>
    </cofactor>
</comment>
<feature type="domain" description="Acyl-CoA dehydrogenase/oxidase N-terminal" evidence="9">
    <location>
        <begin position="38"/>
        <end position="132"/>
    </location>
</feature>
<dbReference type="SUPFAM" id="SSF47203">
    <property type="entry name" value="Acyl-CoA dehydrogenase C-terminal domain-like"/>
    <property type="match status" value="1"/>
</dbReference>
<evidence type="ECO:0000256" key="6">
    <source>
        <dbReference type="RuleBase" id="RU362125"/>
    </source>
</evidence>
<dbReference type="RefSeq" id="WP_012176317.1">
    <property type="nucleotide sequence ID" value="NC_009943.1"/>
</dbReference>
<dbReference type="AlphaFoldDB" id="A8ZYI1"/>
<evidence type="ECO:0000259" key="7">
    <source>
        <dbReference type="Pfam" id="PF00441"/>
    </source>
</evidence>
<dbReference type="EMBL" id="CP000859">
    <property type="protein sequence ID" value="ABW68706.1"/>
    <property type="molecule type" value="Genomic_DNA"/>
</dbReference>
<evidence type="ECO:0000256" key="1">
    <source>
        <dbReference type="ARBA" id="ARBA00001974"/>
    </source>
</evidence>
<evidence type="ECO:0000256" key="5">
    <source>
        <dbReference type="ARBA" id="ARBA00022827"/>
    </source>
</evidence>
<dbReference type="OrthoDB" id="5413093at2"/>
<dbReference type="Gene3D" id="1.10.540.10">
    <property type="entry name" value="Acyl-CoA dehydrogenase/oxidase, N-terminal domain"/>
    <property type="match status" value="1"/>
</dbReference>
<dbReference type="eggNOG" id="COG1960">
    <property type="taxonomic scope" value="Bacteria"/>
</dbReference>
<evidence type="ECO:0000313" key="10">
    <source>
        <dbReference type="EMBL" id="ABW68706.1"/>
    </source>
</evidence>
<dbReference type="InterPro" id="IPR036250">
    <property type="entry name" value="AcylCo_DH-like_C"/>
</dbReference>
<comment type="similarity">
    <text evidence="2 6">Belongs to the acyl-CoA dehydrogenase family.</text>
</comment>
<dbReference type="InterPro" id="IPR006091">
    <property type="entry name" value="Acyl-CoA_Oxase/DH_mid-dom"/>
</dbReference>
<keyword evidence="11" id="KW-1185">Reference proteome</keyword>
<dbReference type="Gene3D" id="1.20.140.10">
    <property type="entry name" value="Butyryl-CoA Dehydrogenase, subunit A, domain 3"/>
    <property type="match status" value="1"/>
</dbReference>
<keyword evidence="5 6" id="KW-0274">FAD</keyword>
<dbReference type="SUPFAM" id="SSF56645">
    <property type="entry name" value="Acyl-CoA dehydrogenase NM domain-like"/>
    <property type="match status" value="1"/>
</dbReference>
<feature type="domain" description="Acyl-CoA dehydrogenase/oxidase C-terminal" evidence="7">
    <location>
        <begin position="292"/>
        <end position="398"/>
    </location>
</feature>
<evidence type="ECO:0000256" key="2">
    <source>
        <dbReference type="ARBA" id="ARBA00009347"/>
    </source>
</evidence>
<dbReference type="GO" id="GO:0003995">
    <property type="term" value="F:acyl-CoA dehydrogenase activity"/>
    <property type="evidence" value="ECO:0007669"/>
    <property type="project" value="TreeGrafter"/>
</dbReference>
<dbReference type="PANTHER" id="PTHR43884:SF12">
    <property type="entry name" value="ISOVALERYL-COA DEHYDROGENASE, MITOCHONDRIAL-RELATED"/>
    <property type="match status" value="1"/>
</dbReference>
<proteinExistence type="inferred from homology"/>
<organism evidence="10 11">
    <name type="scientific">Desulfosudis oleivorans (strain DSM 6200 / JCM 39069 / Hxd3)</name>
    <name type="common">Desulfococcus oleovorans</name>
    <dbReference type="NCBI Taxonomy" id="96561"/>
    <lineage>
        <taxon>Bacteria</taxon>
        <taxon>Pseudomonadati</taxon>
        <taxon>Thermodesulfobacteriota</taxon>
        <taxon>Desulfobacteria</taxon>
        <taxon>Desulfobacterales</taxon>
        <taxon>Desulfosudaceae</taxon>
        <taxon>Desulfosudis</taxon>
    </lineage>
</organism>
<keyword evidence="6" id="KW-0560">Oxidoreductase</keyword>
<reference evidence="10 11" key="1">
    <citation type="submission" date="2007-10" db="EMBL/GenBank/DDBJ databases">
        <title>Complete sequence of Desulfococcus oleovorans Hxd3.</title>
        <authorList>
            <consortium name="US DOE Joint Genome Institute"/>
            <person name="Copeland A."/>
            <person name="Lucas S."/>
            <person name="Lapidus A."/>
            <person name="Barry K."/>
            <person name="Glavina del Rio T."/>
            <person name="Dalin E."/>
            <person name="Tice H."/>
            <person name="Pitluck S."/>
            <person name="Kiss H."/>
            <person name="Brettin T."/>
            <person name="Bruce D."/>
            <person name="Detter J.C."/>
            <person name="Han C."/>
            <person name="Schmutz J."/>
            <person name="Larimer F."/>
            <person name="Land M."/>
            <person name="Hauser L."/>
            <person name="Kyrpides N."/>
            <person name="Kim E."/>
            <person name="Wawrik B."/>
            <person name="Richardson P."/>
        </authorList>
    </citation>
    <scope>NUCLEOTIDE SEQUENCE [LARGE SCALE GENOMIC DNA]</scope>
    <source>
        <strain evidence="11">DSM 6200 / JCM 39069 / Hxd3</strain>
    </source>
</reference>
<dbReference type="InterPro" id="IPR009100">
    <property type="entry name" value="AcylCoA_DH/oxidase_NM_dom_sf"/>
</dbReference>
<gene>
    <name evidence="10" type="ordered locus">Dole_2903</name>
</gene>
<keyword evidence="4 6" id="KW-0285">Flavoprotein</keyword>
<evidence type="ECO:0000313" key="11">
    <source>
        <dbReference type="Proteomes" id="UP000008561"/>
    </source>
</evidence>
<feature type="domain" description="Acyl-CoA dehydrogenase/oxidase C-terminal" evidence="7">
    <location>
        <begin position="427"/>
        <end position="481"/>
    </location>
</feature>
<dbReference type="Proteomes" id="UP000008561">
    <property type="component" value="Chromosome"/>
</dbReference>
<feature type="domain" description="Acyl-CoA oxidase/dehydrogenase middle" evidence="8">
    <location>
        <begin position="162"/>
        <end position="264"/>
    </location>
</feature>
<dbReference type="PANTHER" id="PTHR43884">
    <property type="entry name" value="ACYL-COA DEHYDROGENASE"/>
    <property type="match status" value="1"/>
</dbReference>
<dbReference type="HOGENOM" id="CLU_018204_0_2_7"/>
<accession>A8ZYI1</accession>
<dbReference type="InterPro" id="IPR037069">
    <property type="entry name" value="AcylCoA_DH/ox_N_sf"/>
</dbReference>
<dbReference type="STRING" id="96561.Dole_2903"/>
<protein>
    <submittedName>
        <fullName evidence="10">Acyl-CoA dehydrogenase domain protein</fullName>
    </submittedName>
</protein>
<evidence type="ECO:0000259" key="9">
    <source>
        <dbReference type="Pfam" id="PF02771"/>
    </source>
</evidence>
<evidence type="ECO:0000256" key="4">
    <source>
        <dbReference type="ARBA" id="ARBA00022630"/>
    </source>
</evidence>
<dbReference type="Pfam" id="PF02770">
    <property type="entry name" value="Acyl-CoA_dh_M"/>
    <property type="match status" value="1"/>
</dbReference>
<dbReference type="Pfam" id="PF02771">
    <property type="entry name" value="Acyl-CoA_dh_N"/>
    <property type="match status" value="1"/>
</dbReference>
<dbReference type="InterPro" id="IPR009075">
    <property type="entry name" value="AcylCo_DH/oxidase_C"/>
</dbReference>